<dbReference type="GO" id="GO:0030246">
    <property type="term" value="F:carbohydrate binding"/>
    <property type="evidence" value="ECO:0007669"/>
    <property type="project" value="UniProtKB-ARBA"/>
</dbReference>
<dbReference type="PANTHER" id="PTHR46847">
    <property type="entry name" value="D-ALLOSE-BINDING PERIPLASMIC PROTEIN-RELATED"/>
    <property type="match status" value="1"/>
</dbReference>
<evidence type="ECO:0000259" key="4">
    <source>
        <dbReference type="Pfam" id="PF13407"/>
    </source>
</evidence>
<dbReference type="InterPro" id="IPR028082">
    <property type="entry name" value="Peripla_BP_I"/>
</dbReference>
<dbReference type="AlphaFoldDB" id="A0A381U2X5"/>
<dbReference type="Gene3D" id="3.40.50.2300">
    <property type="match status" value="2"/>
</dbReference>
<evidence type="ECO:0000256" key="1">
    <source>
        <dbReference type="ARBA" id="ARBA00004196"/>
    </source>
</evidence>
<keyword evidence="3" id="KW-0732">Signal</keyword>
<protein>
    <recommendedName>
        <fullName evidence="4">Periplasmic binding protein domain-containing protein</fullName>
    </recommendedName>
</protein>
<name>A0A381U2X5_9ZZZZ</name>
<organism evidence="5">
    <name type="scientific">marine metagenome</name>
    <dbReference type="NCBI Taxonomy" id="408172"/>
    <lineage>
        <taxon>unclassified sequences</taxon>
        <taxon>metagenomes</taxon>
        <taxon>ecological metagenomes</taxon>
    </lineage>
</organism>
<evidence type="ECO:0000256" key="3">
    <source>
        <dbReference type="ARBA" id="ARBA00022729"/>
    </source>
</evidence>
<proteinExistence type="inferred from homology"/>
<gene>
    <name evidence="5" type="ORF">METZ01_LOCUS75434</name>
</gene>
<evidence type="ECO:0000256" key="2">
    <source>
        <dbReference type="ARBA" id="ARBA00007639"/>
    </source>
</evidence>
<dbReference type="SUPFAM" id="SSF53822">
    <property type="entry name" value="Periplasmic binding protein-like I"/>
    <property type="match status" value="1"/>
</dbReference>
<dbReference type="GO" id="GO:0030313">
    <property type="term" value="C:cell envelope"/>
    <property type="evidence" value="ECO:0007669"/>
    <property type="project" value="UniProtKB-SubCell"/>
</dbReference>
<dbReference type="CDD" id="cd01536">
    <property type="entry name" value="PBP1_ABC_sugar_binding-like"/>
    <property type="match status" value="1"/>
</dbReference>
<feature type="domain" description="Periplasmic binding protein" evidence="4">
    <location>
        <begin position="44"/>
        <end position="295"/>
    </location>
</feature>
<dbReference type="InterPro" id="IPR025997">
    <property type="entry name" value="SBP_2_dom"/>
</dbReference>
<dbReference type="PANTHER" id="PTHR46847:SF1">
    <property type="entry name" value="D-ALLOSE-BINDING PERIPLASMIC PROTEIN-RELATED"/>
    <property type="match status" value="1"/>
</dbReference>
<reference evidence="5" key="1">
    <citation type="submission" date="2018-05" db="EMBL/GenBank/DDBJ databases">
        <authorList>
            <person name="Lanie J.A."/>
            <person name="Ng W.-L."/>
            <person name="Kazmierczak K.M."/>
            <person name="Andrzejewski T.M."/>
            <person name="Davidsen T.M."/>
            <person name="Wayne K.J."/>
            <person name="Tettelin H."/>
            <person name="Glass J.I."/>
            <person name="Rusch D."/>
            <person name="Podicherti R."/>
            <person name="Tsui H.-C.T."/>
            <person name="Winkler M.E."/>
        </authorList>
    </citation>
    <scope>NUCLEOTIDE SEQUENCE</scope>
</reference>
<accession>A0A381U2X5</accession>
<comment type="similarity">
    <text evidence="2">Belongs to the bacterial solute-binding protein 2 family.</text>
</comment>
<dbReference type="EMBL" id="UINC01005635">
    <property type="protein sequence ID" value="SVA22580.1"/>
    <property type="molecule type" value="Genomic_DNA"/>
</dbReference>
<comment type="subcellular location">
    <subcellularLocation>
        <location evidence="1">Cell envelope</location>
    </subcellularLocation>
</comment>
<evidence type="ECO:0000313" key="5">
    <source>
        <dbReference type="EMBL" id="SVA22580.1"/>
    </source>
</evidence>
<dbReference type="Pfam" id="PF13407">
    <property type="entry name" value="Peripla_BP_4"/>
    <property type="match status" value="1"/>
</dbReference>
<sequence length="344" mass="36554">MLLKKIITAGLLSLALLFSLSLTGIASAAQVVVGYAAPSLDGGQKQIFDGFRVPAEAKGWKVLSVTSGGDAQKQINDINDFITQGVDAIVAVPDDSAGVCVAVQAANEAGIPFYTIDRSAVGCQVEMTVLADNHLGGNQSGNAVVAHLTKKYGEPKGTVLHITGNLAQNVAQLRKGGFDEIINQHPNIEQITKEGSWKADKGVQIVRDVLSVQDVDAIYMHSDCVYSESTVQTLKELDQYAPRGEEGHIFIAAIDGCSGNLALIREGSTDQASGQPIPDFGSMVVEYIQKKLNGEAIEEGQVVQEGALWSPAQLKMTDVGFQLFLSTTDISIDNIDNPGLWGNQ</sequence>